<comment type="caution">
    <text evidence="1">The sequence shown here is derived from an EMBL/GenBank/DDBJ whole genome shotgun (WGS) entry which is preliminary data.</text>
</comment>
<keyword evidence="2" id="KW-1185">Reference proteome</keyword>
<dbReference type="InterPro" id="IPR043502">
    <property type="entry name" value="DNA/RNA_pol_sf"/>
</dbReference>
<dbReference type="InterPro" id="IPR023211">
    <property type="entry name" value="DNA_pol_palm_dom_sf"/>
</dbReference>
<evidence type="ECO:0000313" key="2">
    <source>
        <dbReference type="Proteomes" id="UP000499080"/>
    </source>
</evidence>
<evidence type="ECO:0000313" key="1">
    <source>
        <dbReference type="EMBL" id="GBM48576.1"/>
    </source>
</evidence>
<dbReference type="Proteomes" id="UP000499080">
    <property type="component" value="Unassembled WGS sequence"/>
</dbReference>
<dbReference type="Gene3D" id="3.90.1600.10">
    <property type="entry name" value="Palm domain of DNA polymerase"/>
    <property type="match status" value="1"/>
</dbReference>
<dbReference type="OrthoDB" id="6430028at2759"/>
<dbReference type="SUPFAM" id="SSF56672">
    <property type="entry name" value="DNA/RNA polymerases"/>
    <property type="match status" value="1"/>
</dbReference>
<organism evidence="1 2">
    <name type="scientific">Araneus ventricosus</name>
    <name type="common">Orbweaver spider</name>
    <name type="synonym">Epeira ventricosa</name>
    <dbReference type="NCBI Taxonomy" id="182803"/>
    <lineage>
        <taxon>Eukaryota</taxon>
        <taxon>Metazoa</taxon>
        <taxon>Ecdysozoa</taxon>
        <taxon>Arthropoda</taxon>
        <taxon>Chelicerata</taxon>
        <taxon>Arachnida</taxon>
        <taxon>Araneae</taxon>
        <taxon>Araneomorphae</taxon>
        <taxon>Entelegynae</taxon>
        <taxon>Araneoidea</taxon>
        <taxon>Araneidae</taxon>
        <taxon>Araneus</taxon>
    </lineage>
</organism>
<dbReference type="PANTHER" id="PTHR31511:SF12">
    <property type="entry name" value="RHO TERMINATION FACTOR N-TERMINAL DOMAIN-CONTAINING PROTEIN"/>
    <property type="match status" value="1"/>
</dbReference>
<sequence>MENLRNRVKVDIVQTKKRTEKLVASPAFHAFTIFDENLVAVQRKLTKLCLNRPIQVGFVILELSKVFMYDFHYNVITKKYGDKARLLFTDTDSLCYEITTGDLNKDLESMKNYFDFSDYPKDHPLYSDENKKKIGYFKDELNGQPCLEFIDLRSKMYSILSEREEKQTAKGIYKSVRQQQLKHVNYRQCLFRRKPSTVSQNKIGSEKHHIFSMQQSKRSLSAFDDKRFLLEDGVTSLSYGHYKIG</sequence>
<dbReference type="PANTHER" id="PTHR31511">
    <property type="entry name" value="PROTEIN CBG23764"/>
    <property type="match status" value="1"/>
</dbReference>
<name>A0A4Y2G730_ARAVE</name>
<dbReference type="GO" id="GO:0071897">
    <property type="term" value="P:DNA biosynthetic process"/>
    <property type="evidence" value="ECO:0007669"/>
    <property type="project" value="UniProtKB-ARBA"/>
</dbReference>
<proteinExistence type="predicted"/>
<protein>
    <submittedName>
        <fullName evidence="1">Uncharacterized protein</fullName>
    </submittedName>
</protein>
<reference evidence="1 2" key="1">
    <citation type="journal article" date="2019" name="Sci. Rep.">
        <title>Orb-weaving spider Araneus ventricosus genome elucidates the spidroin gene catalogue.</title>
        <authorList>
            <person name="Kono N."/>
            <person name="Nakamura H."/>
            <person name="Ohtoshi R."/>
            <person name="Moran D.A.P."/>
            <person name="Shinohara A."/>
            <person name="Yoshida Y."/>
            <person name="Fujiwara M."/>
            <person name="Mori M."/>
            <person name="Tomita M."/>
            <person name="Arakawa K."/>
        </authorList>
    </citation>
    <scope>NUCLEOTIDE SEQUENCE [LARGE SCALE GENOMIC DNA]</scope>
</reference>
<accession>A0A4Y2G730</accession>
<gene>
    <name evidence="1" type="ORF">AVEN_53899_1</name>
</gene>
<dbReference type="AlphaFoldDB" id="A0A4Y2G730"/>
<dbReference type="EMBL" id="BGPR01098277">
    <property type="protein sequence ID" value="GBM48576.1"/>
    <property type="molecule type" value="Genomic_DNA"/>
</dbReference>